<organism evidence="2 3">
    <name type="scientific">Candidatus Cellulosilyticum pullistercoris</name>
    <dbReference type="NCBI Taxonomy" id="2838521"/>
    <lineage>
        <taxon>Bacteria</taxon>
        <taxon>Bacillati</taxon>
        <taxon>Bacillota</taxon>
        <taxon>Clostridia</taxon>
        <taxon>Lachnospirales</taxon>
        <taxon>Cellulosilyticaceae</taxon>
        <taxon>Cellulosilyticum</taxon>
    </lineage>
</organism>
<proteinExistence type="predicted"/>
<protein>
    <recommendedName>
        <fullName evidence="4">Zn-finger containing protein</fullName>
    </recommendedName>
</protein>
<gene>
    <name evidence="2" type="ORF">H9872_00800</name>
</gene>
<feature type="transmembrane region" description="Helical" evidence="1">
    <location>
        <begin position="37"/>
        <end position="56"/>
    </location>
</feature>
<sequence>MERLKKMMVGRYGMDQLSMALLIVGMILLIMTLPFKWLLLRLLPLIPIILCYYRIFSKNIYKRQQENFKFIRFYTPIYKRLNIYIKRFKERKTHRYFKCPTCKQTLRVPKGKGNIAITCPKCKNIFHRHS</sequence>
<evidence type="ECO:0000313" key="2">
    <source>
        <dbReference type="EMBL" id="MBU3803283.1"/>
    </source>
</evidence>
<evidence type="ECO:0008006" key="4">
    <source>
        <dbReference type="Google" id="ProtNLM"/>
    </source>
</evidence>
<comment type="caution">
    <text evidence="2">The sequence shown here is derived from an EMBL/GenBank/DDBJ whole genome shotgun (WGS) entry which is preliminary data.</text>
</comment>
<reference evidence="2" key="1">
    <citation type="journal article" date="2021" name="PeerJ">
        <title>Extensive microbial diversity within the chicken gut microbiome revealed by metagenomics and culture.</title>
        <authorList>
            <person name="Gilroy R."/>
            <person name="Ravi A."/>
            <person name="Getino M."/>
            <person name="Pursley I."/>
            <person name="Horton D.L."/>
            <person name="Alikhan N.F."/>
            <person name="Baker D."/>
            <person name="Gharbi K."/>
            <person name="Hall N."/>
            <person name="Watson M."/>
            <person name="Adriaenssens E.M."/>
            <person name="Foster-Nyarko E."/>
            <person name="Jarju S."/>
            <person name="Secka A."/>
            <person name="Antonio M."/>
            <person name="Oren A."/>
            <person name="Chaudhuri R.R."/>
            <person name="La Ragione R."/>
            <person name="Hildebrand F."/>
            <person name="Pallen M.J."/>
        </authorList>
    </citation>
    <scope>NUCLEOTIDE SEQUENCE</scope>
    <source>
        <strain evidence="2">B5-657</strain>
    </source>
</reference>
<evidence type="ECO:0000313" key="3">
    <source>
        <dbReference type="Proteomes" id="UP000824229"/>
    </source>
</evidence>
<name>A0A9E2NMD2_9FIRM</name>
<reference evidence="2" key="2">
    <citation type="submission" date="2021-04" db="EMBL/GenBank/DDBJ databases">
        <authorList>
            <person name="Gilroy R."/>
        </authorList>
    </citation>
    <scope>NUCLEOTIDE SEQUENCE</scope>
    <source>
        <strain evidence="2">B5-657</strain>
    </source>
</reference>
<dbReference type="AlphaFoldDB" id="A0A9E2NMD2"/>
<feature type="transmembrane region" description="Helical" evidence="1">
    <location>
        <begin position="12"/>
        <end position="31"/>
    </location>
</feature>
<dbReference type="Proteomes" id="UP000824229">
    <property type="component" value="Unassembled WGS sequence"/>
</dbReference>
<keyword evidence="1" id="KW-0472">Membrane</keyword>
<accession>A0A9E2NMD2</accession>
<evidence type="ECO:0000256" key="1">
    <source>
        <dbReference type="SAM" id="Phobius"/>
    </source>
</evidence>
<keyword evidence="1" id="KW-1133">Transmembrane helix</keyword>
<dbReference type="EMBL" id="JAHLFQ010000016">
    <property type="protein sequence ID" value="MBU3803283.1"/>
    <property type="molecule type" value="Genomic_DNA"/>
</dbReference>
<keyword evidence="1" id="KW-0812">Transmembrane</keyword>